<evidence type="ECO:0000313" key="2">
    <source>
        <dbReference type="EnsemblPlants" id="AET2Gv20874800.3"/>
    </source>
</evidence>
<dbReference type="AlphaFoldDB" id="A0A453CK91"/>
<reference evidence="2" key="4">
    <citation type="submission" date="2019-03" db="UniProtKB">
        <authorList>
            <consortium name="EnsemblPlants"/>
        </authorList>
    </citation>
    <scope>IDENTIFICATION</scope>
</reference>
<proteinExistence type="predicted"/>
<feature type="compositionally biased region" description="Low complexity" evidence="1">
    <location>
        <begin position="41"/>
        <end position="52"/>
    </location>
</feature>
<reference evidence="3" key="1">
    <citation type="journal article" date="2014" name="Science">
        <title>Ancient hybridizations among the ancestral genomes of bread wheat.</title>
        <authorList>
            <consortium name="International Wheat Genome Sequencing Consortium,"/>
            <person name="Marcussen T."/>
            <person name="Sandve S.R."/>
            <person name="Heier L."/>
            <person name="Spannagl M."/>
            <person name="Pfeifer M."/>
            <person name="Jakobsen K.S."/>
            <person name="Wulff B.B."/>
            <person name="Steuernagel B."/>
            <person name="Mayer K.F."/>
            <person name="Olsen O.A."/>
        </authorList>
    </citation>
    <scope>NUCLEOTIDE SEQUENCE [LARGE SCALE GENOMIC DNA]</scope>
    <source>
        <strain evidence="3">cv. AL8/78</strain>
    </source>
</reference>
<accession>A0A453CK91</accession>
<organism evidence="2 3">
    <name type="scientific">Aegilops tauschii subsp. strangulata</name>
    <name type="common">Goatgrass</name>
    <dbReference type="NCBI Taxonomy" id="200361"/>
    <lineage>
        <taxon>Eukaryota</taxon>
        <taxon>Viridiplantae</taxon>
        <taxon>Streptophyta</taxon>
        <taxon>Embryophyta</taxon>
        <taxon>Tracheophyta</taxon>
        <taxon>Spermatophyta</taxon>
        <taxon>Magnoliopsida</taxon>
        <taxon>Liliopsida</taxon>
        <taxon>Poales</taxon>
        <taxon>Poaceae</taxon>
        <taxon>BOP clade</taxon>
        <taxon>Pooideae</taxon>
        <taxon>Triticodae</taxon>
        <taxon>Triticeae</taxon>
        <taxon>Triticinae</taxon>
        <taxon>Aegilops</taxon>
    </lineage>
</organism>
<feature type="region of interest" description="Disordered" evidence="1">
    <location>
        <begin position="41"/>
        <end position="60"/>
    </location>
</feature>
<reference evidence="3" key="2">
    <citation type="journal article" date="2017" name="Nat. Plants">
        <title>The Aegilops tauschii genome reveals multiple impacts of transposons.</title>
        <authorList>
            <person name="Zhao G."/>
            <person name="Zou C."/>
            <person name="Li K."/>
            <person name="Wang K."/>
            <person name="Li T."/>
            <person name="Gao L."/>
            <person name="Zhang X."/>
            <person name="Wang H."/>
            <person name="Yang Z."/>
            <person name="Liu X."/>
            <person name="Jiang W."/>
            <person name="Mao L."/>
            <person name="Kong X."/>
            <person name="Jiao Y."/>
            <person name="Jia J."/>
        </authorList>
    </citation>
    <scope>NUCLEOTIDE SEQUENCE [LARGE SCALE GENOMIC DNA]</scope>
    <source>
        <strain evidence="3">cv. AL8/78</strain>
    </source>
</reference>
<sequence length="60" mass="6662">WLLSSKYMDNSDQDLLLEVPLNVRQPEAELLCQPFQLSSVTRSSSSADVVADGEGRLKQP</sequence>
<dbReference type="Proteomes" id="UP000015105">
    <property type="component" value="Chromosome 2D"/>
</dbReference>
<keyword evidence="3" id="KW-1185">Reference proteome</keyword>
<reference evidence="2" key="5">
    <citation type="journal article" date="2021" name="G3 (Bethesda)">
        <title>Aegilops tauschii genome assembly Aet v5.0 features greater sequence contiguity and improved annotation.</title>
        <authorList>
            <person name="Wang L."/>
            <person name="Zhu T."/>
            <person name="Rodriguez J.C."/>
            <person name="Deal K.R."/>
            <person name="Dubcovsky J."/>
            <person name="McGuire P.E."/>
            <person name="Lux T."/>
            <person name="Spannagl M."/>
            <person name="Mayer K.F.X."/>
            <person name="Baldrich P."/>
            <person name="Meyers B.C."/>
            <person name="Huo N."/>
            <person name="Gu Y.Q."/>
            <person name="Zhou H."/>
            <person name="Devos K.M."/>
            <person name="Bennetzen J.L."/>
            <person name="Unver T."/>
            <person name="Budak H."/>
            <person name="Gulick P.J."/>
            <person name="Galiba G."/>
            <person name="Kalapos B."/>
            <person name="Nelson D.R."/>
            <person name="Li P."/>
            <person name="You F.M."/>
            <person name="Luo M.C."/>
            <person name="Dvorak J."/>
        </authorList>
    </citation>
    <scope>NUCLEOTIDE SEQUENCE [LARGE SCALE GENOMIC DNA]</scope>
    <source>
        <strain evidence="2">cv. AL8/78</strain>
    </source>
</reference>
<dbReference type="Gramene" id="AET2Gv20874800.3">
    <property type="protein sequence ID" value="AET2Gv20874800.3"/>
    <property type="gene ID" value="AET2Gv20874800"/>
</dbReference>
<name>A0A453CK91_AEGTS</name>
<dbReference type="EnsemblPlants" id="AET2Gv20874800.3">
    <property type="protein sequence ID" value="AET2Gv20874800.3"/>
    <property type="gene ID" value="AET2Gv20874800"/>
</dbReference>
<protein>
    <submittedName>
        <fullName evidence="2">Uncharacterized protein</fullName>
    </submittedName>
</protein>
<evidence type="ECO:0000313" key="3">
    <source>
        <dbReference type="Proteomes" id="UP000015105"/>
    </source>
</evidence>
<reference evidence="2" key="3">
    <citation type="journal article" date="2017" name="Nature">
        <title>Genome sequence of the progenitor of the wheat D genome Aegilops tauschii.</title>
        <authorList>
            <person name="Luo M.C."/>
            <person name="Gu Y.Q."/>
            <person name="Puiu D."/>
            <person name="Wang H."/>
            <person name="Twardziok S.O."/>
            <person name="Deal K.R."/>
            <person name="Huo N."/>
            <person name="Zhu T."/>
            <person name="Wang L."/>
            <person name="Wang Y."/>
            <person name="McGuire P.E."/>
            <person name="Liu S."/>
            <person name="Long H."/>
            <person name="Ramasamy R.K."/>
            <person name="Rodriguez J.C."/>
            <person name="Van S.L."/>
            <person name="Yuan L."/>
            <person name="Wang Z."/>
            <person name="Xia Z."/>
            <person name="Xiao L."/>
            <person name="Anderson O.D."/>
            <person name="Ouyang S."/>
            <person name="Liang Y."/>
            <person name="Zimin A.V."/>
            <person name="Pertea G."/>
            <person name="Qi P."/>
            <person name="Bennetzen J.L."/>
            <person name="Dai X."/>
            <person name="Dawson M.W."/>
            <person name="Muller H.G."/>
            <person name="Kugler K."/>
            <person name="Rivarola-Duarte L."/>
            <person name="Spannagl M."/>
            <person name="Mayer K.F.X."/>
            <person name="Lu F.H."/>
            <person name="Bevan M.W."/>
            <person name="Leroy P."/>
            <person name="Li P."/>
            <person name="You F.M."/>
            <person name="Sun Q."/>
            <person name="Liu Z."/>
            <person name="Lyons E."/>
            <person name="Wicker T."/>
            <person name="Salzberg S.L."/>
            <person name="Devos K.M."/>
            <person name="Dvorak J."/>
        </authorList>
    </citation>
    <scope>NUCLEOTIDE SEQUENCE [LARGE SCALE GENOMIC DNA]</scope>
    <source>
        <strain evidence="2">cv. AL8/78</strain>
    </source>
</reference>
<evidence type="ECO:0000256" key="1">
    <source>
        <dbReference type="SAM" id="MobiDB-lite"/>
    </source>
</evidence>